<evidence type="ECO:0000313" key="10">
    <source>
        <dbReference type="EMBL" id="KAK7110024.1"/>
    </source>
</evidence>
<dbReference type="NCBIfam" id="TIGR00798">
    <property type="entry name" value="mtc"/>
    <property type="match status" value="1"/>
</dbReference>
<comment type="similarity">
    <text evidence="2 9">Belongs to the sideroflexin family.</text>
</comment>
<organism evidence="10 11">
    <name type="scientific">Littorina saxatilis</name>
    <dbReference type="NCBI Taxonomy" id="31220"/>
    <lineage>
        <taxon>Eukaryota</taxon>
        <taxon>Metazoa</taxon>
        <taxon>Spiralia</taxon>
        <taxon>Lophotrochozoa</taxon>
        <taxon>Mollusca</taxon>
        <taxon>Gastropoda</taxon>
        <taxon>Caenogastropoda</taxon>
        <taxon>Littorinimorpha</taxon>
        <taxon>Littorinoidea</taxon>
        <taxon>Littorinidae</taxon>
        <taxon>Littorina</taxon>
    </lineage>
</organism>
<dbReference type="EMBL" id="JBAMIC010000003">
    <property type="protein sequence ID" value="KAK7110024.1"/>
    <property type="molecule type" value="Genomic_DNA"/>
</dbReference>
<feature type="transmembrane region" description="Helical" evidence="9">
    <location>
        <begin position="274"/>
        <end position="294"/>
    </location>
</feature>
<reference evidence="10 11" key="1">
    <citation type="submission" date="2024-02" db="EMBL/GenBank/DDBJ databases">
        <title>Chromosome-scale genome assembly of the rough periwinkle Littorina saxatilis.</title>
        <authorList>
            <person name="De Jode A."/>
            <person name="Faria R."/>
            <person name="Formenti G."/>
            <person name="Sims Y."/>
            <person name="Smith T.P."/>
            <person name="Tracey A."/>
            <person name="Wood J.M.D."/>
            <person name="Zagrodzka Z.B."/>
            <person name="Johannesson K."/>
            <person name="Butlin R.K."/>
            <person name="Leder E.H."/>
        </authorList>
    </citation>
    <scope>NUCLEOTIDE SEQUENCE [LARGE SCALE GENOMIC DNA]</scope>
    <source>
        <strain evidence="10">Snail1</strain>
        <tissue evidence="10">Muscle</tissue>
    </source>
</reference>
<dbReference type="GO" id="GO:0006865">
    <property type="term" value="P:amino acid transport"/>
    <property type="evidence" value="ECO:0007669"/>
    <property type="project" value="UniProtKB-KW"/>
</dbReference>
<proteinExistence type="inferred from homology"/>
<keyword evidence="3" id="KW-0813">Transport</keyword>
<evidence type="ECO:0000256" key="5">
    <source>
        <dbReference type="ARBA" id="ARBA00022970"/>
    </source>
</evidence>
<dbReference type="PANTHER" id="PTHR11153:SF6">
    <property type="entry name" value="SIDEROFLEXIN-5"/>
    <property type="match status" value="1"/>
</dbReference>
<evidence type="ECO:0000256" key="3">
    <source>
        <dbReference type="ARBA" id="ARBA00022448"/>
    </source>
</evidence>
<comment type="caution">
    <text evidence="10">The sequence shown here is derived from an EMBL/GenBank/DDBJ whole genome shotgun (WGS) entry which is preliminary data.</text>
</comment>
<keyword evidence="6 9" id="KW-1133">Transmembrane helix</keyword>
<evidence type="ECO:0000313" key="11">
    <source>
        <dbReference type="Proteomes" id="UP001374579"/>
    </source>
</evidence>
<dbReference type="PANTHER" id="PTHR11153">
    <property type="entry name" value="SIDEROFLEXIN"/>
    <property type="match status" value="1"/>
</dbReference>
<gene>
    <name evidence="10" type="ORF">V1264_013960</name>
</gene>
<feature type="transmembrane region" description="Helical" evidence="9">
    <location>
        <begin position="237"/>
        <end position="254"/>
    </location>
</feature>
<evidence type="ECO:0000256" key="7">
    <source>
        <dbReference type="ARBA" id="ARBA00023128"/>
    </source>
</evidence>
<sequence>MSDSGYPPFQLGKPRFDQGKFAGRLRHFLDIIDPRTLFTTKEQLESSLKLLEDYKKGAVPPGVTNQQLWEAQKIKQAIIHPDTGEKIFLPLRMSGFVPFGTIPVVGMLLPNPTLRGIIFWQWVNQSHNACVNFANRNASKPTPTERFVLGYVGAVTSAVSIAVGLSLLIRRANRFSATTKTLIQRFVPFPAVAMASTCNVVLMRNSELVEGIEVFDKDNNVIGSSRAAAKKALEETALTRMILPAPILLIPPVVMNYLEKTRFLRTYPKMHLPLNAMVCTIAFGCALPVAIALFPQISSISRDALEPELQKEVEDDVVYYNKGL</sequence>
<evidence type="ECO:0000256" key="9">
    <source>
        <dbReference type="RuleBase" id="RU362000"/>
    </source>
</evidence>
<comment type="caution">
    <text evidence="9">Lacks conserved residue(s) required for the propagation of feature annotation.</text>
</comment>
<protein>
    <recommendedName>
        <fullName evidence="9">Sidoreflexin</fullName>
    </recommendedName>
</protein>
<comment type="subcellular location">
    <subcellularLocation>
        <location evidence="1 9">Mitochondrion membrane</location>
        <topology evidence="1 9">Multi-pass membrane protein</topology>
    </subcellularLocation>
</comment>
<evidence type="ECO:0000256" key="2">
    <source>
        <dbReference type="ARBA" id="ARBA00005974"/>
    </source>
</evidence>
<dbReference type="GO" id="GO:0005743">
    <property type="term" value="C:mitochondrial inner membrane"/>
    <property type="evidence" value="ECO:0007669"/>
    <property type="project" value="TreeGrafter"/>
</dbReference>
<keyword evidence="8 9" id="KW-0472">Membrane</keyword>
<dbReference type="Pfam" id="PF03820">
    <property type="entry name" value="SFXNs"/>
    <property type="match status" value="1"/>
</dbReference>
<keyword evidence="11" id="KW-1185">Reference proteome</keyword>
<dbReference type="AlphaFoldDB" id="A0AAN9BRH4"/>
<evidence type="ECO:0000256" key="1">
    <source>
        <dbReference type="ARBA" id="ARBA00004225"/>
    </source>
</evidence>
<dbReference type="GO" id="GO:0015075">
    <property type="term" value="F:monoatomic ion transmembrane transporter activity"/>
    <property type="evidence" value="ECO:0007669"/>
    <property type="project" value="InterPro"/>
</dbReference>
<evidence type="ECO:0000256" key="4">
    <source>
        <dbReference type="ARBA" id="ARBA00022692"/>
    </source>
</evidence>
<dbReference type="GO" id="GO:1990542">
    <property type="term" value="P:mitochondrial transmembrane transport"/>
    <property type="evidence" value="ECO:0007669"/>
    <property type="project" value="TreeGrafter"/>
</dbReference>
<feature type="transmembrane region" description="Helical" evidence="9">
    <location>
        <begin position="148"/>
        <end position="169"/>
    </location>
</feature>
<keyword evidence="7 9" id="KW-0496">Mitochondrion</keyword>
<keyword evidence="4 9" id="KW-0812">Transmembrane</keyword>
<dbReference type="InterPro" id="IPR004686">
    <property type="entry name" value="Mtc"/>
</dbReference>
<evidence type="ECO:0000256" key="6">
    <source>
        <dbReference type="ARBA" id="ARBA00022989"/>
    </source>
</evidence>
<dbReference type="Proteomes" id="UP001374579">
    <property type="component" value="Unassembled WGS sequence"/>
</dbReference>
<name>A0AAN9BRH4_9CAEN</name>
<evidence type="ECO:0000256" key="8">
    <source>
        <dbReference type="ARBA" id="ARBA00023136"/>
    </source>
</evidence>
<keyword evidence="5" id="KW-0029">Amino-acid transport</keyword>
<accession>A0AAN9BRH4</accession>